<dbReference type="AlphaFoldDB" id="A0A1J8PVI1"/>
<comment type="caution">
    <text evidence="2">The sequence shown here is derived from an EMBL/GenBank/DDBJ whole genome shotgun (WGS) entry which is preliminary data.</text>
</comment>
<feature type="compositionally biased region" description="Basic and acidic residues" evidence="1">
    <location>
        <begin position="208"/>
        <end position="262"/>
    </location>
</feature>
<sequence length="448" mass="50658">MFNASLQETLARYSDPSRNPYSHVFQSKPSELRSPQHLAQPLAFRPRLDVSFDVPPTNQWGLKLKLDIEAFEQPPGSALQVFDSRGCYIQSLSLRSKSQSYVQQVLPEHPSFVASSRRTGAELSVVTATPTHAAANVIERTRFVSDVAARHRSIDDAESVLLAPASQMQPSASDSHADPGPMITLDMSYAPVMPEISRPANMGNVATERAKRMQKGEAERRDAERMELERHESATEEAEMTEREICEPTTNEAERMETERHAPTTNEAESMETGNRESVTTEAERTKTENRSPATEDSEAEKMETETRAESAVTSKKDPRASAHTKALKLLRIERKLNNKDLFMGWYKSESSSELRYPHECIAPKLGDVYVHCFRKEGNQKFQLWVRQINRGMTIWVKAHIFHIHPKLVDRRLTLTTTGEPYWATRISLMASGSRERAGKIAEMILYN</sequence>
<evidence type="ECO:0000313" key="3">
    <source>
        <dbReference type="Proteomes" id="UP000183567"/>
    </source>
</evidence>
<name>A0A1J8PVI1_9AGAM</name>
<keyword evidence="3" id="KW-1185">Reference proteome</keyword>
<protein>
    <submittedName>
        <fullName evidence="2">Uncharacterized protein</fullName>
    </submittedName>
</protein>
<organism evidence="2 3">
    <name type="scientific">Rhizopogon vesiculosus</name>
    <dbReference type="NCBI Taxonomy" id="180088"/>
    <lineage>
        <taxon>Eukaryota</taxon>
        <taxon>Fungi</taxon>
        <taxon>Dikarya</taxon>
        <taxon>Basidiomycota</taxon>
        <taxon>Agaricomycotina</taxon>
        <taxon>Agaricomycetes</taxon>
        <taxon>Agaricomycetidae</taxon>
        <taxon>Boletales</taxon>
        <taxon>Suillineae</taxon>
        <taxon>Rhizopogonaceae</taxon>
        <taxon>Rhizopogon</taxon>
    </lineage>
</organism>
<proteinExistence type="predicted"/>
<feature type="region of interest" description="Disordered" evidence="1">
    <location>
        <begin position="195"/>
        <end position="324"/>
    </location>
</feature>
<evidence type="ECO:0000313" key="2">
    <source>
        <dbReference type="EMBL" id="OJA12885.1"/>
    </source>
</evidence>
<feature type="compositionally biased region" description="Polar residues" evidence="1">
    <location>
        <begin position="263"/>
        <end position="281"/>
    </location>
</feature>
<reference evidence="2 3" key="1">
    <citation type="submission" date="2016-03" db="EMBL/GenBank/DDBJ databases">
        <title>Comparative genomics of the ectomycorrhizal sister species Rhizopogon vinicolor and Rhizopogon vesiculosus (Basidiomycota: Boletales) reveals a divergence of the mating type B locus.</title>
        <authorList>
            <person name="Mujic A.B."/>
            <person name="Kuo A."/>
            <person name="Tritt A."/>
            <person name="Lipzen A."/>
            <person name="Chen C."/>
            <person name="Johnson J."/>
            <person name="Sharma A."/>
            <person name="Barry K."/>
            <person name="Grigoriev I.V."/>
            <person name="Spatafora J.W."/>
        </authorList>
    </citation>
    <scope>NUCLEOTIDE SEQUENCE [LARGE SCALE GENOMIC DNA]</scope>
    <source>
        <strain evidence="2 3">AM-OR11-056</strain>
    </source>
</reference>
<feature type="compositionally biased region" description="Basic and acidic residues" evidence="1">
    <location>
        <begin position="300"/>
        <end position="321"/>
    </location>
</feature>
<accession>A0A1J8PVI1</accession>
<dbReference type="EMBL" id="LVVM01004461">
    <property type="protein sequence ID" value="OJA12885.1"/>
    <property type="molecule type" value="Genomic_DNA"/>
</dbReference>
<dbReference type="OrthoDB" id="2663716at2759"/>
<evidence type="ECO:0000256" key="1">
    <source>
        <dbReference type="SAM" id="MobiDB-lite"/>
    </source>
</evidence>
<gene>
    <name evidence="2" type="ORF">AZE42_02901</name>
</gene>
<dbReference type="Proteomes" id="UP000183567">
    <property type="component" value="Unassembled WGS sequence"/>
</dbReference>